<reference evidence="1" key="2">
    <citation type="submission" date="2020-09" db="EMBL/GenBank/DDBJ databases">
        <authorList>
            <person name="Sun Q."/>
            <person name="Ohkuma M."/>
        </authorList>
    </citation>
    <scope>NUCLEOTIDE SEQUENCE</scope>
    <source>
        <strain evidence="1">JCM 4714</strain>
    </source>
</reference>
<dbReference type="InterPro" id="IPR010310">
    <property type="entry name" value="T7SS_ESAT-6-like"/>
</dbReference>
<name>A0A918YPL8_9ACTN</name>
<proteinExistence type="predicted"/>
<reference evidence="1" key="1">
    <citation type="journal article" date="2014" name="Int. J. Syst. Evol. Microbiol.">
        <title>Complete genome sequence of Corynebacterium casei LMG S-19264T (=DSM 44701T), isolated from a smear-ripened cheese.</title>
        <authorList>
            <consortium name="US DOE Joint Genome Institute (JGI-PGF)"/>
            <person name="Walter F."/>
            <person name="Albersmeier A."/>
            <person name="Kalinowski J."/>
            <person name="Ruckert C."/>
        </authorList>
    </citation>
    <scope>NUCLEOTIDE SEQUENCE</scope>
    <source>
        <strain evidence="1">JCM 4714</strain>
    </source>
</reference>
<evidence type="ECO:0008006" key="3">
    <source>
        <dbReference type="Google" id="ProtNLM"/>
    </source>
</evidence>
<dbReference type="SUPFAM" id="SSF140453">
    <property type="entry name" value="EsxAB dimer-like"/>
    <property type="match status" value="1"/>
</dbReference>
<dbReference type="EMBL" id="BMVG01000030">
    <property type="protein sequence ID" value="GHE11728.1"/>
    <property type="molecule type" value="Genomic_DNA"/>
</dbReference>
<dbReference type="InterPro" id="IPR036689">
    <property type="entry name" value="ESAT-6-like_sf"/>
</dbReference>
<dbReference type="Gene3D" id="1.10.287.1060">
    <property type="entry name" value="ESAT-6-like"/>
    <property type="match status" value="1"/>
</dbReference>
<organism evidence="1 2">
    <name type="scientific">Streptomyces alanosinicus</name>
    <dbReference type="NCBI Taxonomy" id="68171"/>
    <lineage>
        <taxon>Bacteria</taxon>
        <taxon>Bacillati</taxon>
        <taxon>Actinomycetota</taxon>
        <taxon>Actinomycetes</taxon>
        <taxon>Kitasatosporales</taxon>
        <taxon>Streptomycetaceae</taxon>
        <taxon>Streptomyces</taxon>
    </lineage>
</organism>
<dbReference type="Proteomes" id="UP000655443">
    <property type="component" value="Unassembled WGS sequence"/>
</dbReference>
<protein>
    <recommendedName>
        <fullName evidence="3">WXG100 family type VII secretion target</fullName>
    </recommendedName>
</protein>
<sequence length="93" mass="10345">MASNISGADLEALNKLVNHFKSQKVNLESVFSGLNSASDESQAYWTGPLADKFRHEWAAMKPHLQKIVDLLHEAHQAAHTNHQNIHHATVGPR</sequence>
<dbReference type="RefSeq" id="WP_189957865.1">
    <property type="nucleotide sequence ID" value="NZ_BMVG01000030.1"/>
</dbReference>
<keyword evidence="2" id="KW-1185">Reference proteome</keyword>
<gene>
    <name evidence="1" type="ORF">GCM10010339_72510</name>
</gene>
<dbReference type="Pfam" id="PF06013">
    <property type="entry name" value="WXG100"/>
    <property type="match status" value="1"/>
</dbReference>
<accession>A0A918YPL8</accession>
<comment type="caution">
    <text evidence="1">The sequence shown here is derived from an EMBL/GenBank/DDBJ whole genome shotgun (WGS) entry which is preliminary data.</text>
</comment>
<dbReference type="AlphaFoldDB" id="A0A918YPL8"/>
<evidence type="ECO:0000313" key="2">
    <source>
        <dbReference type="Proteomes" id="UP000655443"/>
    </source>
</evidence>
<evidence type="ECO:0000313" key="1">
    <source>
        <dbReference type="EMBL" id="GHE11728.1"/>
    </source>
</evidence>